<dbReference type="PANTHER" id="PTHR35146:SF1">
    <property type="entry name" value="UPF0178 PROTEIN YAII"/>
    <property type="match status" value="1"/>
</dbReference>
<protein>
    <recommendedName>
        <fullName evidence="2">UPF0178 protein HY912_19165</fullName>
    </recommendedName>
</protein>
<dbReference type="EMBL" id="JACRDE010000500">
    <property type="protein sequence ID" value="MBI5251617.1"/>
    <property type="molecule type" value="Genomic_DNA"/>
</dbReference>
<organism evidence="4 5">
    <name type="scientific">Desulfomonile tiedjei</name>
    <dbReference type="NCBI Taxonomy" id="2358"/>
    <lineage>
        <taxon>Bacteria</taxon>
        <taxon>Pseudomonadati</taxon>
        <taxon>Thermodesulfobacteriota</taxon>
        <taxon>Desulfomonilia</taxon>
        <taxon>Desulfomonilales</taxon>
        <taxon>Desulfomonilaceae</taxon>
        <taxon>Desulfomonile</taxon>
    </lineage>
</organism>
<evidence type="ECO:0000256" key="3">
    <source>
        <dbReference type="SAM" id="MobiDB-lite"/>
    </source>
</evidence>
<sequence>MIKIYVDGDGCPVKNEVFRVAIRYGLEVCVVANSRIRIPQERLFELVIVNERFDAADDWIVEHVRKNDIAISSDIPLAARCLEKGARMLDPKGRVFTEESIGGALANRELMAHLRELGNFTGGPAPFEKRDRSRFLERLDGVIQAALKARRQTQSRPMNAGEWAARNDSDR</sequence>
<evidence type="ECO:0000256" key="1">
    <source>
        <dbReference type="ARBA" id="ARBA00008522"/>
    </source>
</evidence>
<name>A0A9D6V9X1_9BACT</name>
<evidence type="ECO:0000313" key="4">
    <source>
        <dbReference type="EMBL" id="MBI5251617.1"/>
    </source>
</evidence>
<dbReference type="InterPro" id="IPR003791">
    <property type="entry name" value="UPF0178"/>
</dbReference>
<proteinExistence type="inferred from homology"/>
<evidence type="ECO:0000256" key="2">
    <source>
        <dbReference type="HAMAP-Rule" id="MF_00489"/>
    </source>
</evidence>
<reference evidence="4" key="1">
    <citation type="submission" date="2020-07" db="EMBL/GenBank/DDBJ databases">
        <title>Huge and variable diversity of episymbiotic CPR bacteria and DPANN archaea in groundwater ecosystems.</title>
        <authorList>
            <person name="He C.Y."/>
            <person name="Keren R."/>
            <person name="Whittaker M."/>
            <person name="Farag I.F."/>
            <person name="Doudna J."/>
            <person name="Cate J.H.D."/>
            <person name="Banfield J.F."/>
        </authorList>
    </citation>
    <scope>NUCLEOTIDE SEQUENCE</scope>
    <source>
        <strain evidence="4">NC_groundwater_1664_Pr3_B-0.1um_52_9</strain>
    </source>
</reference>
<dbReference type="HAMAP" id="MF_00489">
    <property type="entry name" value="UPF0178"/>
    <property type="match status" value="1"/>
</dbReference>
<dbReference type="AlphaFoldDB" id="A0A9D6V9X1"/>
<dbReference type="CDD" id="cd18720">
    <property type="entry name" value="PIN_YqxD-like"/>
    <property type="match status" value="1"/>
</dbReference>
<dbReference type="PANTHER" id="PTHR35146">
    <property type="entry name" value="UPF0178 PROTEIN YAII"/>
    <property type="match status" value="1"/>
</dbReference>
<evidence type="ECO:0000313" key="5">
    <source>
        <dbReference type="Proteomes" id="UP000807825"/>
    </source>
</evidence>
<gene>
    <name evidence="4" type="ORF">HY912_19165</name>
</gene>
<dbReference type="Pfam" id="PF02639">
    <property type="entry name" value="DUF188"/>
    <property type="match status" value="1"/>
</dbReference>
<accession>A0A9D6V9X1</accession>
<feature type="region of interest" description="Disordered" evidence="3">
    <location>
        <begin position="150"/>
        <end position="171"/>
    </location>
</feature>
<comment type="caution">
    <text evidence="4">The sequence shown here is derived from an EMBL/GenBank/DDBJ whole genome shotgun (WGS) entry which is preliminary data.</text>
</comment>
<dbReference type="NCBIfam" id="NF001095">
    <property type="entry name" value="PRK00124.1"/>
    <property type="match status" value="1"/>
</dbReference>
<dbReference type="Proteomes" id="UP000807825">
    <property type="component" value="Unassembled WGS sequence"/>
</dbReference>
<comment type="similarity">
    <text evidence="1 2">Belongs to the UPF0178 family.</text>
</comment>